<evidence type="ECO:0000259" key="11">
    <source>
        <dbReference type="PROSITE" id="PS50929"/>
    </source>
</evidence>
<dbReference type="InterPro" id="IPR017871">
    <property type="entry name" value="ABC_transporter-like_CS"/>
</dbReference>
<gene>
    <name evidence="12" type="ORF">F4Y08_08270</name>
</gene>
<keyword evidence="3" id="KW-1003">Cell membrane</keyword>
<proteinExistence type="predicted"/>
<dbReference type="EMBL" id="VXPY01000056">
    <property type="protein sequence ID" value="MYD90314.1"/>
    <property type="molecule type" value="Genomic_DNA"/>
</dbReference>
<feature type="transmembrane region" description="Helical" evidence="9">
    <location>
        <begin position="12"/>
        <end position="31"/>
    </location>
</feature>
<dbReference type="AlphaFoldDB" id="A0A6B1DVC9"/>
<evidence type="ECO:0000256" key="3">
    <source>
        <dbReference type="ARBA" id="ARBA00022475"/>
    </source>
</evidence>
<dbReference type="Gene3D" id="3.40.50.300">
    <property type="entry name" value="P-loop containing nucleotide triphosphate hydrolases"/>
    <property type="match status" value="1"/>
</dbReference>
<keyword evidence="7 9" id="KW-1133">Transmembrane helix</keyword>
<dbReference type="GO" id="GO:0005886">
    <property type="term" value="C:plasma membrane"/>
    <property type="evidence" value="ECO:0007669"/>
    <property type="project" value="UniProtKB-SubCell"/>
</dbReference>
<dbReference type="SMART" id="SM00382">
    <property type="entry name" value="AAA"/>
    <property type="match status" value="1"/>
</dbReference>
<dbReference type="PANTHER" id="PTHR43394:SF1">
    <property type="entry name" value="ATP-BINDING CASSETTE SUB-FAMILY B MEMBER 10, MITOCHONDRIAL"/>
    <property type="match status" value="1"/>
</dbReference>
<accession>A0A6B1DVC9</accession>
<keyword evidence="6 12" id="KW-0067">ATP-binding</keyword>
<evidence type="ECO:0000256" key="2">
    <source>
        <dbReference type="ARBA" id="ARBA00022448"/>
    </source>
</evidence>
<dbReference type="SUPFAM" id="SSF52540">
    <property type="entry name" value="P-loop containing nucleoside triphosphate hydrolases"/>
    <property type="match status" value="1"/>
</dbReference>
<dbReference type="SUPFAM" id="SSF90123">
    <property type="entry name" value="ABC transporter transmembrane region"/>
    <property type="match status" value="1"/>
</dbReference>
<comment type="subcellular location">
    <subcellularLocation>
        <location evidence="1">Cell membrane</location>
        <topology evidence="1">Multi-pass membrane protein</topology>
    </subcellularLocation>
</comment>
<reference evidence="12" key="1">
    <citation type="submission" date="2019-09" db="EMBL/GenBank/DDBJ databases">
        <title>Characterisation of the sponge microbiome using genome-centric metagenomics.</title>
        <authorList>
            <person name="Engelberts J.P."/>
            <person name="Robbins S.J."/>
            <person name="De Goeij J.M."/>
            <person name="Aranda M."/>
            <person name="Bell S.C."/>
            <person name="Webster N.S."/>
        </authorList>
    </citation>
    <scope>NUCLEOTIDE SEQUENCE</scope>
    <source>
        <strain evidence="12">SB0662_bin_9</strain>
    </source>
</reference>
<dbReference type="InterPro" id="IPR011527">
    <property type="entry name" value="ABC1_TM_dom"/>
</dbReference>
<dbReference type="PROSITE" id="PS00211">
    <property type="entry name" value="ABC_TRANSPORTER_1"/>
    <property type="match status" value="1"/>
</dbReference>
<evidence type="ECO:0000256" key="6">
    <source>
        <dbReference type="ARBA" id="ARBA00022840"/>
    </source>
</evidence>
<evidence type="ECO:0000256" key="5">
    <source>
        <dbReference type="ARBA" id="ARBA00022741"/>
    </source>
</evidence>
<comment type="caution">
    <text evidence="12">The sequence shown here is derived from an EMBL/GenBank/DDBJ whole genome shotgun (WGS) entry which is preliminary data.</text>
</comment>
<evidence type="ECO:0000256" key="9">
    <source>
        <dbReference type="SAM" id="Phobius"/>
    </source>
</evidence>
<feature type="transmembrane region" description="Helical" evidence="9">
    <location>
        <begin position="238"/>
        <end position="260"/>
    </location>
</feature>
<dbReference type="InterPro" id="IPR003439">
    <property type="entry name" value="ABC_transporter-like_ATP-bd"/>
</dbReference>
<dbReference type="CDD" id="cd18548">
    <property type="entry name" value="ABC_6TM_Tm287_like"/>
    <property type="match status" value="1"/>
</dbReference>
<feature type="transmembrane region" description="Helical" evidence="9">
    <location>
        <begin position="280"/>
        <end position="299"/>
    </location>
</feature>
<dbReference type="InterPro" id="IPR027417">
    <property type="entry name" value="P-loop_NTPase"/>
</dbReference>
<dbReference type="GO" id="GO:0016887">
    <property type="term" value="F:ATP hydrolysis activity"/>
    <property type="evidence" value="ECO:0007669"/>
    <property type="project" value="InterPro"/>
</dbReference>
<evidence type="ECO:0000313" key="12">
    <source>
        <dbReference type="EMBL" id="MYD90314.1"/>
    </source>
</evidence>
<keyword evidence="4 9" id="KW-0812">Transmembrane</keyword>
<feature type="domain" description="ABC transmembrane type-1" evidence="11">
    <location>
        <begin position="29"/>
        <end position="301"/>
    </location>
</feature>
<feature type="transmembrane region" description="Helical" evidence="9">
    <location>
        <begin position="59"/>
        <end position="79"/>
    </location>
</feature>
<feature type="transmembrane region" description="Helical" evidence="9">
    <location>
        <begin position="136"/>
        <end position="154"/>
    </location>
</feature>
<evidence type="ECO:0000256" key="7">
    <source>
        <dbReference type="ARBA" id="ARBA00022989"/>
    </source>
</evidence>
<organism evidence="12">
    <name type="scientific">Caldilineaceae bacterium SB0662_bin_9</name>
    <dbReference type="NCBI Taxonomy" id="2605258"/>
    <lineage>
        <taxon>Bacteria</taxon>
        <taxon>Bacillati</taxon>
        <taxon>Chloroflexota</taxon>
        <taxon>Caldilineae</taxon>
        <taxon>Caldilineales</taxon>
        <taxon>Caldilineaceae</taxon>
    </lineage>
</organism>
<feature type="transmembrane region" description="Helical" evidence="9">
    <location>
        <begin position="160"/>
        <end position="177"/>
    </location>
</feature>
<dbReference type="PROSITE" id="PS50929">
    <property type="entry name" value="ABC_TM1F"/>
    <property type="match status" value="1"/>
</dbReference>
<dbReference type="InterPro" id="IPR003593">
    <property type="entry name" value="AAA+_ATPase"/>
</dbReference>
<dbReference type="Gene3D" id="1.20.1560.10">
    <property type="entry name" value="ABC transporter type 1, transmembrane domain"/>
    <property type="match status" value="1"/>
</dbReference>
<evidence type="ECO:0000256" key="1">
    <source>
        <dbReference type="ARBA" id="ARBA00004651"/>
    </source>
</evidence>
<dbReference type="GO" id="GO:0005524">
    <property type="term" value="F:ATP binding"/>
    <property type="evidence" value="ECO:0007669"/>
    <property type="project" value="UniProtKB-KW"/>
</dbReference>
<dbReference type="Pfam" id="PF00664">
    <property type="entry name" value="ABC_membrane"/>
    <property type="match status" value="1"/>
</dbReference>
<keyword evidence="8 9" id="KW-0472">Membrane</keyword>
<keyword evidence="2" id="KW-0813">Transport</keyword>
<dbReference type="PROSITE" id="PS50893">
    <property type="entry name" value="ABC_TRANSPORTER_2"/>
    <property type="match status" value="1"/>
</dbReference>
<evidence type="ECO:0000259" key="10">
    <source>
        <dbReference type="PROSITE" id="PS50893"/>
    </source>
</evidence>
<dbReference type="FunFam" id="3.40.50.300:FF:000221">
    <property type="entry name" value="Multidrug ABC transporter ATP-binding protein"/>
    <property type="match status" value="1"/>
</dbReference>
<dbReference type="Pfam" id="PF00005">
    <property type="entry name" value="ABC_tran"/>
    <property type="match status" value="1"/>
</dbReference>
<dbReference type="InterPro" id="IPR036640">
    <property type="entry name" value="ABC1_TM_sf"/>
</dbReference>
<dbReference type="InterPro" id="IPR039421">
    <property type="entry name" value="Type_1_exporter"/>
</dbReference>
<dbReference type="PANTHER" id="PTHR43394">
    <property type="entry name" value="ATP-DEPENDENT PERMEASE MDL1, MITOCHONDRIAL"/>
    <property type="match status" value="1"/>
</dbReference>
<sequence>MRSLVRAGRFLSPYKGLIAGTIVTTILPVMMELTVPRFMRVVIDDGILQSDFQAVWEGALVMFLAAVVGAVATFGQGVFRARLSQALAFDIRNELFAKVMQLSHPDVDQIKTGQLITRLTSDVDVVRMFSSVGVSLALRAALMVVGSMIMLVLSDVRLSLIAWVMLLLTGVVLRWVFVKATPLYAIVQARLAALNVVVQENLSGMSEVRAFVQERAQIARFSDANESLVDQNIKVGRLIAVSMPLIALFTNLGLVGLAWFGGSAVIAEDISLGQLVAFNSYLMVGLTPLLLLSGMLAMFSRATASSVRIWEILDTEPAVKPPVLPPPRDLAGRLEFRNVDFAYTRSGPAAPNGTANGVYAAGHGRRAGEKVLSGLDFTIEAGQTIGLIGATGSGKSTLMYLIPRFYDVQAGSILIDGIDVRDWDLKSLRRAVGLVAQHPALFNRSIRDNIAFGNPDLPAEDVLQVARMAQADAFIEARDDGLAHVVEEAGANLSGGQKQRLAIARALAVDPRILLLDDATSSVDLETEAEIQEAFRDASRGRTTIIVAHRVTSIIDADRILILDEGRVVADGTHAELLIASPIYRELYDSQLG</sequence>
<protein>
    <submittedName>
        <fullName evidence="12">ABC transporter ATP-binding protein</fullName>
    </submittedName>
</protein>
<dbReference type="GO" id="GO:0015421">
    <property type="term" value="F:ABC-type oligopeptide transporter activity"/>
    <property type="evidence" value="ECO:0007669"/>
    <property type="project" value="TreeGrafter"/>
</dbReference>
<keyword evidence="5" id="KW-0547">Nucleotide-binding</keyword>
<evidence type="ECO:0000256" key="8">
    <source>
        <dbReference type="ARBA" id="ARBA00023136"/>
    </source>
</evidence>
<evidence type="ECO:0000256" key="4">
    <source>
        <dbReference type="ARBA" id="ARBA00022692"/>
    </source>
</evidence>
<name>A0A6B1DVC9_9CHLR</name>
<feature type="domain" description="ABC transporter" evidence="10">
    <location>
        <begin position="334"/>
        <end position="590"/>
    </location>
</feature>